<dbReference type="EMBL" id="CADCUB010000018">
    <property type="protein sequence ID" value="CAA9308407.1"/>
    <property type="molecule type" value="Genomic_DNA"/>
</dbReference>
<sequence length="322" mass="35709">ERDPTQAADADVRHHRLLRRRRDPAAGRRPGPQARSREGAARRLPRPRAPPAGGRSADPGDPHRDPVVQGPVLRHLGRPGQLRLDVHQRRQPAHPAQHRRVGRPGPDAGHHGRPAVRHRDRQGARRGLRQGAGLHADGDLAGRRQHHLEVRLHGPAGRRQPDRPGQPAAGPRGPRALPLPAGPALEHAVPHRDPHLDPGRLRDGDPVGGHQGRLGGRHRGRAARRGQRLADVPQRDAAQHPARGRRRHGHHHDHDAQGLRHRAHDHRGSVRDRRRGHRAVRPGLRLRRGRQGLCARGPALRPRPAHRRLPGRRPALPEGDPM</sequence>
<proteinExistence type="predicted"/>
<feature type="compositionally biased region" description="Basic and acidic residues" evidence="1">
    <location>
        <begin position="136"/>
        <end position="152"/>
    </location>
</feature>
<dbReference type="AlphaFoldDB" id="A0A6J4KLQ8"/>
<protein>
    <submittedName>
        <fullName evidence="2">ABC alpha-glucoside transporter, inner membrane subunit AglF</fullName>
    </submittedName>
</protein>
<organism evidence="2">
    <name type="scientific">uncultured Frankineae bacterium</name>
    <dbReference type="NCBI Taxonomy" id="437475"/>
    <lineage>
        <taxon>Bacteria</taxon>
        <taxon>Bacillati</taxon>
        <taxon>Actinomycetota</taxon>
        <taxon>Actinomycetes</taxon>
        <taxon>Frankiales</taxon>
        <taxon>environmental samples</taxon>
    </lineage>
</organism>
<feature type="compositionally biased region" description="Basic residues" evidence="1">
    <location>
        <begin position="89"/>
        <end position="102"/>
    </location>
</feature>
<feature type="compositionally biased region" description="Basic and acidic residues" evidence="1">
    <location>
        <begin position="188"/>
        <end position="205"/>
    </location>
</feature>
<feature type="compositionally biased region" description="Low complexity" evidence="1">
    <location>
        <begin position="291"/>
        <end position="302"/>
    </location>
</feature>
<feature type="non-terminal residue" evidence="2">
    <location>
        <position position="1"/>
    </location>
</feature>
<reference evidence="2" key="1">
    <citation type="submission" date="2020-02" db="EMBL/GenBank/DDBJ databases">
        <authorList>
            <person name="Meier V. D."/>
        </authorList>
    </citation>
    <scope>NUCLEOTIDE SEQUENCE</scope>
    <source>
        <strain evidence="2">AVDCRST_MAG07</strain>
    </source>
</reference>
<feature type="non-terminal residue" evidence="2">
    <location>
        <position position="322"/>
    </location>
</feature>
<feature type="compositionally biased region" description="Basic residues" evidence="1">
    <location>
        <begin position="272"/>
        <end position="290"/>
    </location>
</feature>
<gene>
    <name evidence="2" type="ORF">AVDCRST_MAG07-450</name>
</gene>
<feature type="compositionally biased region" description="Basic residues" evidence="1">
    <location>
        <begin position="13"/>
        <end position="22"/>
    </location>
</feature>
<evidence type="ECO:0000256" key="1">
    <source>
        <dbReference type="SAM" id="MobiDB-lite"/>
    </source>
</evidence>
<feature type="compositionally biased region" description="Basic residues" evidence="1">
    <location>
        <begin position="215"/>
        <end position="227"/>
    </location>
</feature>
<name>A0A6J4KLQ8_9ACTN</name>
<feature type="compositionally biased region" description="Low complexity" evidence="1">
    <location>
        <begin position="312"/>
        <end position="322"/>
    </location>
</feature>
<feature type="compositionally biased region" description="Low complexity" evidence="1">
    <location>
        <begin position="163"/>
        <end position="185"/>
    </location>
</feature>
<accession>A0A6J4KLQ8</accession>
<feature type="compositionally biased region" description="Basic residues" evidence="1">
    <location>
        <begin position="242"/>
        <end position="251"/>
    </location>
</feature>
<evidence type="ECO:0000313" key="2">
    <source>
        <dbReference type="EMBL" id="CAA9308407.1"/>
    </source>
</evidence>
<feature type="compositionally biased region" description="Basic residues" evidence="1">
    <location>
        <begin position="111"/>
        <end position="128"/>
    </location>
</feature>
<feature type="region of interest" description="Disordered" evidence="1">
    <location>
        <begin position="1"/>
        <end position="322"/>
    </location>
</feature>